<comment type="caution">
    <text evidence="2">The sequence shown here is derived from an EMBL/GenBank/DDBJ whole genome shotgun (WGS) entry which is preliminary data.</text>
</comment>
<protein>
    <submittedName>
        <fullName evidence="2">Cache domain-containing protein</fullName>
    </submittedName>
</protein>
<feature type="transmembrane region" description="Helical" evidence="1">
    <location>
        <begin position="284"/>
        <end position="302"/>
    </location>
</feature>
<dbReference type="Proteomes" id="UP000572377">
    <property type="component" value="Unassembled WGS sequence"/>
</dbReference>
<evidence type="ECO:0000313" key="2">
    <source>
        <dbReference type="EMBL" id="NNU82245.1"/>
    </source>
</evidence>
<organism evidence="2 3">
    <name type="scientific">Halovulum dunhuangense</name>
    <dbReference type="NCBI Taxonomy" id="1505036"/>
    <lineage>
        <taxon>Bacteria</taxon>
        <taxon>Pseudomonadati</taxon>
        <taxon>Pseudomonadota</taxon>
        <taxon>Alphaproteobacteria</taxon>
        <taxon>Rhodobacterales</taxon>
        <taxon>Paracoccaceae</taxon>
        <taxon>Halovulum</taxon>
    </lineage>
</organism>
<dbReference type="Gene3D" id="3.30.450.20">
    <property type="entry name" value="PAS domain"/>
    <property type="match status" value="1"/>
</dbReference>
<keyword evidence="1" id="KW-1133">Transmembrane helix</keyword>
<dbReference type="AlphaFoldDB" id="A0A849L703"/>
<feature type="transmembrane region" description="Helical" evidence="1">
    <location>
        <begin position="6"/>
        <end position="26"/>
    </location>
</feature>
<sequence length="354" mass="38009">MTLRTAIYACMAGGILVLSLAILYVLPNFAREITSREIERTAQTRTESLALGLARTLFDDWEDLSRLAERIPTLEPEFARVYLDGVASSGRVSWVGYAGTNGIVQVASGGLLEGEDVSPRRWFSGGLNGGYAVDVHEAVLLQRLLAPDATEALRFIDLSLPVTNAAGRTIGVLGLHIDADWLEGFLAESAAVRDLDVFLVAANGQVEFSTVELEGAAGEIAALRAASAGTAMVAEEIWPDGKSYVSAVVPEVGYRTLPSFGWRLVGRVSADSLAATEAHVVRHIIGLGLAAAVIFMLAAFAFQRFYLRPVERLIATAERMSRGESAYPDEIRSSREGERLAAALVRLQSRQGSG</sequence>
<dbReference type="Gene3D" id="6.10.340.10">
    <property type="match status" value="1"/>
</dbReference>
<keyword evidence="1" id="KW-0812">Transmembrane</keyword>
<evidence type="ECO:0000313" key="3">
    <source>
        <dbReference type="Proteomes" id="UP000572377"/>
    </source>
</evidence>
<reference evidence="2 3" key="1">
    <citation type="submission" date="2020-05" db="EMBL/GenBank/DDBJ databases">
        <title>Gimesia benthica sp. nov., a novel planctomycete isolated from a deep-sea water sample of the Northwest Indian Ocean.</title>
        <authorList>
            <person name="Wang J."/>
            <person name="Ruan C."/>
            <person name="Song L."/>
            <person name="Zhu Y."/>
            <person name="Li A."/>
            <person name="Zheng X."/>
            <person name="Wang L."/>
            <person name="Lu Z."/>
            <person name="Huang Y."/>
            <person name="Du W."/>
            <person name="Zhou Y."/>
            <person name="Huang L."/>
            <person name="Dai X."/>
        </authorList>
    </citation>
    <scope>NUCLEOTIDE SEQUENCE [LARGE SCALE GENOMIC DNA]</scope>
    <source>
        <strain evidence="2 3">YYQ-30</strain>
    </source>
</reference>
<dbReference type="RefSeq" id="WP_171327107.1">
    <property type="nucleotide sequence ID" value="NZ_JABFBC010000012.1"/>
</dbReference>
<evidence type="ECO:0000256" key="1">
    <source>
        <dbReference type="SAM" id="Phobius"/>
    </source>
</evidence>
<name>A0A849L703_9RHOB</name>
<accession>A0A849L703</accession>
<proteinExistence type="predicted"/>
<gene>
    <name evidence="2" type="ORF">HMH01_17570</name>
</gene>
<dbReference type="EMBL" id="JABFBC010000012">
    <property type="protein sequence ID" value="NNU82245.1"/>
    <property type="molecule type" value="Genomic_DNA"/>
</dbReference>
<keyword evidence="1" id="KW-0472">Membrane</keyword>
<keyword evidence="3" id="KW-1185">Reference proteome</keyword>